<evidence type="ECO:0008006" key="3">
    <source>
        <dbReference type="Google" id="ProtNLM"/>
    </source>
</evidence>
<dbReference type="EMBL" id="JAQQXR010000005">
    <property type="protein sequence ID" value="MDC8758919.1"/>
    <property type="molecule type" value="Genomic_DNA"/>
</dbReference>
<accession>A0ABT5K1R1</accession>
<name>A0ABT5K1R1_9BURK</name>
<dbReference type="InterPro" id="IPR032710">
    <property type="entry name" value="NTF2-like_dom_sf"/>
</dbReference>
<evidence type="ECO:0000313" key="2">
    <source>
        <dbReference type="Proteomes" id="UP001221208"/>
    </source>
</evidence>
<dbReference type="SUPFAM" id="SSF54427">
    <property type="entry name" value="NTF2-like"/>
    <property type="match status" value="1"/>
</dbReference>
<evidence type="ECO:0000313" key="1">
    <source>
        <dbReference type="EMBL" id="MDC8758919.1"/>
    </source>
</evidence>
<dbReference type="InterPro" id="IPR016918">
    <property type="entry name" value="UCP029394"/>
</dbReference>
<proteinExistence type="predicted"/>
<gene>
    <name evidence="1" type="ORF">OIK44_15165</name>
</gene>
<organism evidence="1 2">
    <name type="scientific">Janthinobacterium fluminis</name>
    <dbReference type="NCBI Taxonomy" id="2987524"/>
    <lineage>
        <taxon>Bacteria</taxon>
        <taxon>Pseudomonadati</taxon>
        <taxon>Pseudomonadota</taxon>
        <taxon>Betaproteobacteria</taxon>
        <taxon>Burkholderiales</taxon>
        <taxon>Oxalobacteraceae</taxon>
        <taxon>Janthinobacterium</taxon>
    </lineage>
</organism>
<keyword evidence="2" id="KW-1185">Reference proteome</keyword>
<sequence length="142" mass="14953">MTETSSTSSLREAALREVADTHVLIERCLRGGDAAGPALLDALLARFEPGFGMVTPGGSRLDYAALAAFLGAAAGTRPNLAIELADLRVLHAEGSAVWLTFREIQRMGPTTTQRQSSALLVADAGGAVRWRHLHETWGGAAS</sequence>
<dbReference type="RefSeq" id="WP_273671782.1">
    <property type="nucleotide sequence ID" value="NZ_JAQQXR010000005.1"/>
</dbReference>
<dbReference type="Proteomes" id="UP001221208">
    <property type="component" value="Unassembled WGS sequence"/>
</dbReference>
<dbReference type="Gene3D" id="3.10.450.50">
    <property type="match status" value="1"/>
</dbReference>
<comment type="caution">
    <text evidence="1">The sequence shown here is derived from an EMBL/GenBank/DDBJ whole genome shotgun (WGS) entry which is preliminary data.</text>
</comment>
<reference evidence="1 2" key="1">
    <citation type="submission" date="2022-10" db="EMBL/GenBank/DDBJ databases">
        <title>Janthinobacterium sp. hw3 Genome sequencing.</title>
        <authorList>
            <person name="Park S."/>
        </authorList>
    </citation>
    <scope>NUCLEOTIDE SEQUENCE [LARGE SCALE GENOMIC DNA]</scope>
    <source>
        <strain evidence="2">hw3</strain>
    </source>
</reference>
<protein>
    <recommendedName>
        <fullName evidence="3">DUF4440 domain-containing protein</fullName>
    </recommendedName>
</protein>
<dbReference type="PIRSF" id="PIRSF029394">
    <property type="entry name" value="UCP029394"/>
    <property type="match status" value="1"/>
</dbReference>